<evidence type="ECO:0000313" key="3">
    <source>
        <dbReference type="Proteomes" id="UP001194696"/>
    </source>
</evidence>
<dbReference type="PANTHER" id="PTHR11941:SF27">
    <property type="entry name" value="ETHYLMALONYL-COA DECARBOXYLASE"/>
    <property type="match status" value="1"/>
</dbReference>
<keyword evidence="3" id="KW-1185">Reference proteome</keyword>
<evidence type="ECO:0000313" key="2">
    <source>
        <dbReference type="EMBL" id="KAG0283988.1"/>
    </source>
</evidence>
<dbReference type="SUPFAM" id="SSF52096">
    <property type="entry name" value="ClpP/crotonase"/>
    <property type="match status" value="1"/>
</dbReference>
<dbReference type="PANTHER" id="PTHR11941">
    <property type="entry name" value="ENOYL-COA HYDRATASE-RELATED"/>
    <property type="match status" value="1"/>
</dbReference>
<dbReference type="CDD" id="cd06558">
    <property type="entry name" value="crotonase-like"/>
    <property type="match status" value="1"/>
</dbReference>
<name>A0ABQ7JRX0_9FUNG</name>
<reference evidence="2 3" key="1">
    <citation type="journal article" date="2020" name="Fungal Divers.">
        <title>Resolving the Mortierellaceae phylogeny through synthesis of multi-gene phylogenetics and phylogenomics.</title>
        <authorList>
            <person name="Vandepol N."/>
            <person name="Liber J."/>
            <person name="Desiro A."/>
            <person name="Na H."/>
            <person name="Kennedy M."/>
            <person name="Barry K."/>
            <person name="Grigoriev I.V."/>
            <person name="Miller A.N."/>
            <person name="O'Donnell K."/>
            <person name="Stajich J.E."/>
            <person name="Bonito G."/>
        </authorList>
    </citation>
    <scope>NUCLEOTIDE SEQUENCE [LARGE SCALE GENOMIC DNA]</scope>
    <source>
        <strain evidence="2 3">AD045</strain>
    </source>
</reference>
<dbReference type="Gene3D" id="3.90.226.10">
    <property type="entry name" value="2-enoyl-CoA Hydratase, Chain A, domain 1"/>
    <property type="match status" value="1"/>
</dbReference>
<protein>
    <submittedName>
        <fullName evidence="2">Enoyl CoA hydratase domain-containing protein 1</fullName>
    </submittedName>
</protein>
<organism evidence="2 3">
    <name type="scientific">Linnemannia gamsii</name>
    <dbReference type="NCBI Taxonomy" id="64522"/>
    <lineage>
        <taxon>Eukaryota</taxon>
        <taxon>Fungi</taxon>
        <taxon>Fungi incertae sedis</taxon>
        <taxon>Mucoromycota</taxon>
        <taxon>Mortierellomycotina</taxon>
        <taxon>Mortierellomycetes</taxon>
        <taxon>Mortierellales</taxon>
        <taxon>Mortierellaceae</taxon>
        <taxon>Linnemannia</taxon>
    </lineage>
</organism>
<dbReference type="InterPro" id="IPR001753">
    <property type="entry name" value="Enoyl-CoA_hydra/iso"/>
</dbReference>
<dbReference type="InterPro" id="IPR029045">
    <property type="entry name" value="ClpP/crotonase-like_dom_sf"/>
</dbReference>
<accession>A0ABQ7JRX0</accession>
<sequence length="398" mass="43239">MLRSFTLARRLPTTSTPASLPTNSWKTPIPALSILTSSLPASHPHHHQQHRNYACQIHHPTKLGQLRAKLRTFGQGHIELDIHHSPGLALLTLTNPDKHNALTGKMMAELADCVDFLETVTDPKRKDKEDTLELEEDVKELLKSSGLVLKKEGKAVQKLDQDALKTLKDGLVGIIVTGSQHKSYCAGLDLSAAKTTLLTPQAGSEMAALMVSTLTRFMRLPIISIAAVEKAAIGGGAEMTTFCDHRCITEQAKIQFVQTQMGVVTGWGGSSRLLNLVSRSQALRLLGSAEPIRGGQEALKLGFAQAVSPAGKAVEGASEYMQQYVWERAPTTGQQGDDAGARRCVEAVRAMKRIVSFGLDCERIDRVSELEKDLFKGLWGSPDNLARVEAASAPKKKK</sequence>
<keyword evidence="1" id="KW-0456">Lyase</keyword>
<proteinExistence type="predicted"/>
<gene>
    <name evidence="2" type="primary">ECHDC1</name>
    <name evidence="2" type="ORF">BGZ96_011640</name>
</gene>
<dbReference type="EMBL" id="JAAAIM010000829">
    <property type="protein sequence ID" value="KAG0283988.1"/>
    <property type="molecule type" value="Genomic_DNA"/>
</dbReference>
<comment type="caution">
    <text evidence="2">The sequence shown here is derived from an EMBL/GenBank/DDBJ whole genome shotgun (WGS) entry which is preliminary data.</text>
</comment>
<evidence type="ECO:0000256" key="1">
    <source>
        <dbReference type="ARBA" id="ARBA00023239"/>
    </source>
</evidence>
<dbReference type="Proteomes" id="UP001194696">
    <property type="component" value="Unassembled WGS sequence"/>
</dbReference>
<dbReference type="Pfam" id="PF00378">
    <property type="entry name" value="ECH_1"/>
    <property type="match status" value="1"/>
</dbReference>